<keyword evidence="1" id="KW-0812">Transmembrane</keyword>
<reference evidence="2" key="1">
    <citation type="journal article" date="2023" name="bioRxiv">
        <title>Improved chromosome-level genome assembly for marigold (Tagetes erecta).</title>
        <authorList>
            <person name="Jiang F."/>
            <person name="Yuan L."/>
            <person name="Wang S."/>
            <person name="Wang H."/>
            <person name="Xu D."/>
            <person name="Wang A."/>
            <person name="Fan W."/>
        </authorList>
    </citation>
    <scope>NUCLEOTIDE SEQUENCE</scope>
    <source>
        <strain evidence="2">WSJ</strain>
        <tissue evidence="2">Leaf</tissue>
    </source>
</reference>
<dbReference type="EMBL" id="JAUHHV010000007">
    <property type="protein sequence ID" value="KAK1419386.1"/>
    <property type="molecule type" value="Genomic_DNA"/>
</dbReference>
<evidence type="ECO:0000313" key="2">
    <source>
        <dbReference type="EMBL" id="KAK1419386.1"/>
    </source>
</evidence>
<organism evidence="2 3">
    <name type="scientific">Tagetes erecta</name>
    <name type="common">African marigold</name>
    <dbReference type="NCBI Taxonomy" id="13708"/>
    <lineage>
        <taxon>Eukaryota</taxon>
        <taxon>Viridiplantae</taxon>
        <taxon>Streptophyta</taxon>
        <taxon>Embryophyta</taxon>
        <taxon>Tracheophyta</taxon>
        <taxon>Spermatophyta</taxon>
        <taxon>Magnoliopsida</taxon>
        <taxon>eudicotyledons</taxon>
        <taxon>Gunneridae</taxon>
        <taxon>Pentapetalae</taxon>
        <taxon>asterids</taxon>
        <taxon>campanulids</taxon>
        <taxon>Asterales</taxon>
        <taxon>Asteraceae</taxon>
        <taxon>Asteroideae</taxon>
        <taxon>Heliantheae alliance</taxon>
        <taxon>Tageteae</taxon>
        <taxon>Tagetes</taxon>
    </lineage>
</organism>
<comment type="caution">
    <text evidence="2">The sequence shown here is derived from an EMBL/GenBank/DDBJ whole genome shotgun (WGS) entry which is preliminary data.</text>
</comment>
<proteinExistence type="predicted"/>
<keyword evidence="1" id="KW-0472">Membrane</keyword>
<keyword evidence="1" id="KW-1133">Transmembrane helix</keyword>
<accession>A0AAD8NSU7</accession>
<protein>
    <submittedName>
        <fullName evidence="2">Uncharacterized protein</fullName>
    </submittedName>
</protein>
<evidence type="ECO:0000256" key="1">
    <source>
        <dbReference type="SAM" id="Phobius"/>
    </source>
</evidence>
<sequence>MPSSSSSVPMLNSSLGPIAVHLQHQRFLIADCILEMSLPLRFISSFLLKMIMLPDLQPTPGDASVDGGGSVLAVSVPFSGVSSGCLGSFFRRLLRRNKVPLLDL</sequence>
<evidence type="ECO:0000313" key="3">
    <source>
        <dbReference type="Proteomes" id="UP001229421"/>
    </source>
</evidence>
<gene>
    <name evidence="2" type="ORF">QVD17_28553</name>
</gene>
<dbReference type="AlphaFoldDB" id="A0AAD8NSU7"/>
<dbReference type="Proteomes" id="UP001229421">
    <property type="component" value="Unassembled WGS sequence"/>
</dbReference>
<keyword evidence="3" id="KW-1185">Reference proteome</keyword>
<name>A0AAD8NSU7_TARER</name>
<feature type="transmembrane region" description="Helical" evidence="1">
    <location>
        <begin position="68"/>
        <end position="90"/>
    </location>
</feature>